<protein>
    <submittedName>
        <fullName evidence="1">Uncharacterized protein</fullName>
    </submittedName>
</protein>
<organism evidence="1 2">
    <name type="scientific">Pyropia yezoensis</name>
    <name type="common">Susabi-nori</name>
    <name type="synonym">Porphyra yezoensis</name>
    <dbReference type="NCBI Taxonomy" id="2788"/>
    <lineage>
        <taxon>Eukaryota</taxon>
        <taxon>Rhodophyta</taxon>
        <taxon>Bangiophyceae</taxon>
        <taxon>Bangiales</taxon>
        <taxon>Bangiaceae</taxon>
        <taxon>Pyropia</taxon>
    </lineage>
</organism>
<accession>A0ACC3C2L9</accession>
<evidence type="ECO:0000313" key="2">
    <source>
        <dbReference type="Proteomes" id="UP000798662"/>
    </source>
</evidence>
<gene>
    <name evidence="1" type="ORF">I4F81_006557</name>
</gene>
<dbReference type="Proteomes" id="UP000798662">
    <property type="component" value="Chromosome 2"/>
</dbReference>
<reference evidence="1" key="1">
    <citation type="submission" date="2019-11" db="EMBL/GenBank/DDBJ databases">
        <title>Nori genome reveals adaptations in red seaweeds to the harsh intertidal environment.</title>
        <authorList>
            <person name="Wang D."/>
            <person name="Mao Y."/>
        </authorList>
    </citation>
    <scope>NUCLEOTIDE SEQUENCE</scope>
    <source>
        <tissue evidence="1">Gametophyte</tissue>
    </source>
</reference>
<name>A0ACC3C2L9_PYRYE</name>
<evidence type="ECO:0000313" key="1">
    <source>
        <dbReference type="EMBL" id="KAK1864006.1"/>
    </source>
</evidence>
<comment type="caution">
    <text evidence="1">The sequence shown here is derived from an EMBL/GenBank/DDBJ whole genome shotgun (WGS) entry which is preliminary data.</text>
</comment>
<dbReference type="EMBL" id="CM020619">
    <property type="protein sequence ID" value="KAK1864006.1"/>
    <property type="molecule type" value="Genomic_DNA"/>
</dbReference>
<sequence>MASTPDGLVYKGFEGVVVEANGFRFSAGVTISSANAEASGGGWAETMSLVGRAGDEMVVPSLGAPRGSAVGFKSTTLPSAAAAELGWKAPNTRMLIAVSSASAGNCVDGDDSVQFTTEGSYATPVETVFIMRSFAIREWRLE</sequence>
<keyword evidence="2" id="KW-1185">Reference proteome</keyword>
<proteinExistence type="predicted"/>